<evidence type="ECO:0008006" key="3">
    <source>
        <dbReference type="Google" id="ProtNLM"/>
    </source>
</evidence>
<keyword evidence="2" id="KW-1185">Reference proteome</keyword>
<sequence>MRVLIHPGFHKTGTTSLQRGADAQRETLAPRLRLALPHDIEPLNFAARRVSVGINANRVAAFRDAVAGFAQRVDPEDPRPLLVSSEHLCGLLPGRKSVTTYATAPELLGHMVEVLARQVPDLSLSVWFTTRAPEAWLQSLYWQLLRSQRLTEGPEQFAVGFRDAAELDAVVARVAERLGRQADVSCTRLEACGTDPLGPLGVALDRLGVSRGGLLPLARQNVQPAEAAAELLALNRSDLDDEALGAAKTALLKRLRKAGQTRAG</sequence>
<reference evidence="1 2" key="1">
    <citation type="submission" date="2014-10" db="EMBL/GenBank/DDBJ databases">
        <title>Genome sequence of Ponticoccus sp. strain UMTAT08 isolated from clonal culture of toxic dinoflagellate Alexandrium tamiyavanichii.</title>
        <authorList>
            <person name="Gan H.Y."/>
            <person name="Muhd D.-D."/>
            <person name="Mohd Noor M.E."/>
            <person name="Yeong Y.S."/>
            <person name="Usup G."/>
        </authorList>
    </citation>
    <scope>NUCLEOTIDE SEQUENCE [LARGE SCALE GENOMIC DNA]</scope>
    <source>
        <strain evidence="1 2">UMTAT08</strain>
    </source>
</reference>
<accession>A0A0B3S0W6</accession>
<name>A0A0B3S0W6_9RHOB</name>
<evidence type="ECO:0000313" key="2">
    <source>
        <dbReference type="Proteomes" id="UP000030960"/>
    </source>
</evidence>
<dbReference type="EMBL" id="JSUQ01000010">
    <property type="protein sequence ID" value="KHQ52608.1"/>
    <property type="molecule type" value="Genomic_DNA"/>
</dbReference>
<dbReference type="Proteomes" id="UP000030960">
    <property type="component" value="Unassembled WGS sequence"/>
</dbReference>
<protein>
    <recommendedName>
        <fullName evidence="3">Sulfotransferase family protein</fullName>
    </recommendedName>
</protein>
<dbReference type="AlphaFoldDB" id="A0A0B3S0W6"/>
<gene>
    <name evidence="1" type="ORF">OA50_02641</name>
</gene>
<dbReference type="PATRIC" id="fig|1515334.3.peg.2659"/>
<organism evidence="1 2">
    <name type="scientific">Mameliella alba</name>
    <dbReference type="NCBI Taxonomy" id="561184"/>
    <lineage>
        <taxon>Bacteria</taxon>
        <taxon>Pseudomonadati</taxon>
        <taxon>Pseudomonadota</taxon>
        <taxon>Alphaproteobacteria</taxon>
        <taxon>Rhodobacterales</taxon>
        <taxon>Roseobacteraceae</taxon>
        <taxon>Mameliella</taxon>
    </lineage>
</organism>
<dbReference type="STRING" id="561184.SAMN05216376_108206"/>
<comment type="caution">
    <text evidence="1">The sequence shown here is derived from an EMBL/GenBank/DDBJ whole genome shotgun (WGS) entry which is preliminary data.</text>
</comment>
<dbReference type="OrthoDB" id="7705857at2"/>
<dbReference type="RefSeq" id="WP_052244507.1">
    <property type="nucleotide sequence ID" value="NZ_JSUQ01000010.1"/>
</dbReference>
<proteinExistence type="predicted"/>
<evidence type="ECO:0000313" key="1">
    <source>
        <dbReference type="EMBL" id="KHQ52608.1"/>
    </source>
</evidence>